<name>A0AAD7MVM7_9AGAR</name>
<accession>A0AAD7MVM7</accession>
<organism evidence="2 3">
    <name type="scientific">Mycena metata</name>
    <dbReference type="NCBI Taxonomy" id="1033252"/>
    <lineage>
        <taxon>Eukaryota</taxon>
        <taxon>Fungi</taxon>
        <taxon>Dikarya</taxon>
        <taxon>Basidiomycota</taxon>
        <taxon>Agaricomycotina</taxon>
        <taxon>Agaricomycetes</taxon>
        <taxon>Agaricomycetidae</taxon>
        <taxon>Agaricales</taxon>
        <taxon>Marasmiineae</taxon>
        <taxon>Mycenaceae</taxon>
        <taxon>Mycena</taxon>
    </lineage>
</organism>
<feature type="region of interest" description="Disordered" evidence="1">
    <location>
        <begin position="1"/>
        <end position="20"/>
    </location>
</feature>
<dbReference type="AlphaFoldDB" id="A0AAD7MVM7"/>
<keyword evidence="3" id="KW-1185">Reference proteome</keyword>
<dbReference type="Proteomes" id="UP001215598">
    <property type="component" value="Unassembled WGS sequence"/>
</dbReference>
<dbReference type="EMBL" id="JARKIB010000133">
    <property type="protein sequence ID" value="KAJ7734220.1"/>
    <property type="molecule type" value="Genomic_DNA"/>
</dbReference>
<reference evidence="2" key="1">
    <citation type="submission" date="2023-03" db="EMBL/GenBank/DDBJ databases">
        <title>Massive genome expansion in bonnet fungi (Mycena s.s.) driven by repeated elements and novel gene families across ecological guilds.</title>
        <authorList>
            <consortium name="Lawrence Berkeley National Laboratory"/>
            <person name="Harder C.B."/>
            <person name="Miyauchi S."/>
            <person name="Viragh M."/>
            <person name="Kuo A."/>
            <person name="Thoen E."/>
            <person name="Andreopoulos B."/>
            <person name="Lu D."/>
            <person name="Skrede I."/>
            <person name="Drula E."/>
            <person name="Henrissat B."/>
            <person name="Morin E."/>
            <person name="Kohler A."/>
            <person name="Barry K."/>
            <person name="LaButti K."/>
            <person name="Morin E."/>
            <person name="Salamov A."/>
            <person name="Lipzen A."/>
            <person name="Mereny Z."/>
            <person name="Hegedus B."/>
            <person name="Baldrian P."/>
            <person name="Stursova M."/>
            <person name="Weitz H."/>
            <person name="Taylor A."/>
            <person name="Grigoriev I.V."/>
            <person name="Nagy L.G."/>
            <person name="Martin F."/>
            <person name="Kauserud H."/>
        </authorList>
    </citation>
    <scope>NUCLEOTIDE SEQUENCE</scope>
    <source>
        <strain evidence="2">CBHHK182m</strain>
    </source>
</reference>
<proteinExistence type="predicted"/>
<evidence type="ECO:0000313" key="3">
    <source>
        <dbReference type="Proteomes" id="UP001215598"/>
    </source>
</evidence>
<evidence type="ECO:0000256" key="1">
    <source>
        <dbReference type="SAM" id="MobiDB-lite"/>
    </source>
</evidence>
<sequence length="210" mass="22793">MQPANHRHQISTTRTRTRTGTAADITSPAIGSPFRASGRGVDLTMLALWWSSGLAPSGRCACVYRPARALLDWREFGVDDFWAGRWSGCGDDLVIDTEDSHGFTLVPPRKWGVWTLAPRVCFVLVANRRLEIALSIEGDLEFGARRSASALCVGVGPSGRAFVCFWDDVRDLRSCVGGDSSFPFSAGRRAAGYFVLAGRCTWGFSLPAGC</sequence>
<evidence type="ECO:0000313" key="2">
    <source>
        <dbReference type="EMBL" id="KAJ7734220.1"/>
    </source>
</evidence>
<comment type="caution">
    <text evidence="2">The sequence shown here is derived from an EMBL/GenBank/DDBJ whole genome shotgun (WGS) entry which is preliminary data.</text>
</comment>
<gene>
    <name evidence="2" type="ORF">B0H16DRAFT_153966</name>
</gene>
<protein>
    <submittedName>
        <fullName evidence="2">Uncharacterized protein</fullName>
    </submittedName>
</protein>